<feature type="compositionally biased region" description="Polar residues" evidence="2">
    <location>
        <begin position="227"/>
        <end position="240"/>
    </location>
</feature>
<dbReference type="OrthoDB" id="2013972at2759"/>
<evidence type="ECO:0000313" key="3">
    <source>
        <dbReference type="EMBL" id="KAF2148524.1"/>
    </source>
</evidence>
<reference evidence="3" key="1">
    <citation type="journal article" date="2020" name="Stud. Mycol.">
        <title>101 Dothideomycetes genomes: a test case for predicting lifestyles and emergence of pathogens.</title>
        <authorList>
            <person name="Haridas S."/>
            <person name="Albert R."/>
            <person name="Binder M."/>
            <person name="Bloem J."/>
            <person name="Labutti K."/>
            <person name="Salamov A."/>
            <person name="Andreopoulos B."/>
            <person name="Baker S."/>
            <person name="Barry K."/>
            <person name="Bills G."/>
            <person name="Bluhm B."/>
            <person name="Cannon C."/>
            <person name="Castanera R."/>
            <person name="Culley D."/>
            <person name="Daum C."/>
            <person name="Ezra D."/>
            <person name="Gonzalez J."/>
            <person name="Henrissat B."/>
            <person name="Kuo A."/>
            <person name="Liang C."/>
            <person name="Lipzen A."/>
            <person name="Lutzoni F."/>
            <person name="Magnuson J."/>
            <person name="Mondo S."/>
            <person name="Nolan M."/>
            <person name="Ohm R."/>
            <person name="Pangilinan J."/>
            <person name="Park H.-J."/>
            <person name="Ramirez L."/>
            <person name="Alfaro M."/>
            <person name="Sun H."/>
            <person name="Tritt A."/>
            <person name="Yoshinaga Y."/>
            <person name="Zwiers L.-H."/>
            <person name="Turgeon B."/>
            <person name="Goodwin S."/>
            <person name="Spatafora J."/>
            <person name="Crous P."/>
            <person name="Grigoriev I."/>
        </authorList>
    </citation>
    <scope>NUCLEOTIDE SEQUENCE</scope>
    <source>
        <strain evidence="3">CBS 260.36</strain>
    </source>
</reference>
<dbReference type="Proteomes" id="UP000799439">
    <property type="component" value="Unassembled WGS sequence"/>
</dbReference>
<keyword evidence="4" id="KW-1185">Reference proteome</keyword>
<proteinExistence type="predicted"/>
<feature type="compositionally biased region" description="Polar residues" evidence="2">
    <location>
        <begin position="18"/>
        <end position="28"/>
    </location>
</feature>
<sequence>MFSPNFKSPSIPPFSPHLAQSPNPSNSPYRLPPIPKSTSGNDLVSGIVDKFNSLSVTDRDEERDRYQRQIAKLKDALDRACMAREEAEEEARRLRDRIIEEREERERERAELRARVGEWEKKYEKAKDRFKLQRVKNDEAMHKARAEFLEKEKGHWRNVAVAQEAEEWERKLRTDATELVSFLELERNFDVGSRKSISRPASVVKSHTRHVEQPSAPAQEQPDQDMPDSTTDEQSPTASRRATPDLDTATSRPSSRQHLHPNPHIDRELTPEGPPSMPIRPYHTPAKQVTRIPVDFGDAEPETDSEDKENAQPPTVADVLKTPLTIDRAAALAAIEYRRGRARSFMNAQMTPKTLAVVDKRDVSAPAMVTMSVGRKK</sequence>
<evidence type="ECO:0000313" key="4">
    <source>
        <dbReference type="Proteomes" id="UP000799439"/>
    </source>
</evidence>
<comment type="caution">
    <text evidence="3">The sequence shown here is derived from an EMBL/GenBank/DDBJ whole genome shotgun (WGS) entry which is preliminary data.</text>
</comment>
<evidence type="ECO:0000256" key="2">
    <source>
        <dbReference type="SAM" id="MobiDB-lite"/>
    </source>
</evidence>
<feature type="region of interest" description="Disordered" evidence="2">
    <location>
        <begin position="190"/>
        <end position="290"/>
    </location>
</feature>
<dbReference type="PANTHER" id="PTHR42041:SF1">
    <property type="entry name" value="DNA ENDONUCLEASE ACTIVATOR CTP1 C-TERMINAL DOMAIN-CONTAINING PROTEIN"/>
    <property type="match status" value="1"/>
</dbReference>
<name>A0A9P4ITP7_9PEZI</name>
<organism evidence="3 4">
    <name type="scientific">Myriangium duriaei CBS 260.36</name>
    <dbReference type="NCBI Taxonomy" id="1168546"/>
    <lineage>
        <taxon>Eukaryota</taxon>
        <taxon>Fungi</taxon>
        <taxon>Dikarya</taxon>
        <taxon>Ascomycota</taxon>
        <taxon>Pezizomycotina</taxon>
        <taxon>Dothideomycetes</taxon>
        <taxon>Dothideomycetidae</taxon>
        <taxon>Myriangiales</taxon>
        <taxon>Myriangiaceae</taxon>
        <taxon>Myriangium</taxon>
    </lineage>
</organism>
<dbReference type="AlphaFoldDB" id="A0A9P4ITP7"/>
<gene>
    <name evidence="3" type="ORF">K461DRAFT_297935</name>
</gene>
<protein>
    <submittedName>
        <fullName evidence="3">Uncharacterized protein</fullName>
    </submittedName>
</protein>
<accession>A0A9P4ITP7</accession>
<dbReference type="EMBL" id="ML996093">
    <property type="protein sequence ID" value="KAF2148524.1"/>
    <property type="molecule type" value="Genomic_DNA"/>
</dbReference>
<feature type="region of interest" description="Disordered" evidence="2">
    <location>
        <begin position="1"/>
        <end position="45"/>
    </location>
</feature>
<feature type="coiled-coil region" evidence="1">
    <location>
        <begin position="56"/>
        <end position="152"/>
    </location>
</feature>
<evidence type="ECO:0000256" key="1">
    <source>
        <dbReference type="SAM" id="Coils"/>
    </source>
</evidence>
<keyword evidence="1" id="KW-0175">Coiled coil</keyword>
<dbReference type="PANTHER" id="PTHR42041">
    <property type="entry name" value="DNA ENDONUCLEASE ACTIVATOR CTP1 C-TERMINAL DOMAIN-CONTAINING PROTEIN"/>
    <property type="match status" value="1"/>
</dbReference>